<sequence>MRMIKKLLHLETKTINSAAVILAASSFVSGLLGLFRDRLLASSFGAGKELDIYYTAFRIPDFISMVLIVGSISAAVIPLFSKHLVKSKEEAFRFFGNLLNAFLFLLVILSIFLITFAPQILKIIAPGFSEEDLGKTVDLTRIMFLSPLLLGISNMISGVLRVFKRFIITSLSPILYNLGIIIGILAFVPFWGLSGLAWGVVLGAFLHFIIQIPILFKLGFSPAKSLRFLDPGVIETVKLTLPRTLGLAATQINLIVITAIGSTLSAGSIAVFNLANNLQGLIVTFIASSFSVAAFPFLSLYFSENNRKKFSEEFSSIFKKILFYIIPASLLMFILRAQIVRIVLGSGRFSWSDTQLTAASLGIFSLGIFAFGLSLLISKTFYALHNTRIPALVAVFSILLNAAFSFLFIWLMKTENIFSREVISFLDLRGVEGVLVLALPLALSISGIIQFILLLFFIDLKCKEIEVKALIRFSFKVILAGVALSVVALTARIFSVGLLDMKTFWGVFLQTLSSAVAGSAAYILFSFFLKIGEVAAIKDFVFSKLPKNKNLSQDY</sequence>
<feature type="transmembrane region" description="Helical" evidence="8">
    <location>
        <begin position="101"/>
        <end position="121"/>
    </location>
</feature>
<keyword evidence="8 9" id="KW-0961">Cell wall biogenesis/degradation</keyword>
<evidence type="ECO:0000256" key="3">
    <source>
        <dbReference type="ARBA" id="ARBA00022692"/>
    </source>
</evidence>
<feature type="transmembrane region" description="Helical" evidence="8">
    <location>
        <begin position="252"/>
        <end position="275"/>
    </location>
</feature>
<feature type="transmembrane region" description="Helical" evidence="8">
    <location>
        <begin position="389"/>
        <end position="413"/>
    </location>
</feature>
<name>A0A1G2EN88_9BACT</name>
<keyword evidence="3 8" id="KW-0812">Transmembrane</keyword>
<proteinExistence type="inferred from homology"/>
<dbReference type="EMBL" id="MHMN01000055">
    <property type="protein sequence ID" value="OGZ26810.1"/>
    <property type="molecule type" value="Genomic_DNA"/>
</dbReference>
<feature type="transmembrane region" description="Helical" evidence="8">
    <location>
        <begin position="197"/>
        <end position="220"/>
    </location>
</feature>
<gene>
    <name evidence="8" type="primary">murJ</name>
    <name evidence="10" type="ORF">A2427_00390</name>
</gene>
<keyword evidence="5 8" id="KW-0573">Peptidoglycan synthesis</keyword>
<comment type="similarity">
    <text evidence="8 9">Belongs to the MurJ/MviN family.</text>
</comment>
<keyword evidence="7 8" id="KW-0472">Membrane</keyword>
<feature type="transmembrane region" description="Helical" evidence="8">
    <location>
        <begin position="433"/>
        <end position="458"/>
    </location>
</feature>
<dbReference type="PIRSF" id="PIRSF002869">
    <property type="entry name" value="MviN"/>
    <property type="match status" value="1"/>
</dbReference>
<evidence type="ECO:0000256" key="2">
    <source>
        <dbReference type="ARBA" id="ARBA00022475"/>
    </source>
</evidence>
<evidence type="ECO:0000313" key="11">
    <source>
        <dbReference type="Proteomes" id="UP000176326"/>
    </source>
</evidence>
<dbReference type="GO" id="GO:0034204">
    <property type="term" value="P:lipid translocation"/>
    <property type="evidence" value="ECO:0007669"/>
    <property type="project" value="TreeGrafter"/>
</dbReference>
<dbReference type="Pfam" id="PF03023">
    <property type="entry name" value="MurJ"/>
    <property type="match status" value="1"/>
</dbReference>
<keyword evidence="2 8" id="KW-1003">Cell membrane</keyword>
<keyword evidence="4 8" id="KW-0133">Cell shape</keyword>
<comment type="pathway">
    <text evidence="8">Cell wall biogenesis; peptidoglycan biosynthesis.</text>
</comment>
<dbReference type="HAMAP" id="MF_02078">
    <property type="entry name" value="MurJ_MviN"/>
    <property type="match status" value="1"/>
</dbReference>
<dbReference type="Proteomes" id="UP000176326">
    <property type="component" value="Unassembled WGS sequence"/>
</dbReference>
<evidence type="ECO:0000256" key="6">
    <source>
        <dbReference type="ARBA" id="ARBA00022989"/>
    </source>
</evidence>
<evidence type="ECO:0000313" key="10">
    <source>
        <dbReference type="EMBL" id="OGZ26810.1"/>
    </source>
</evidence>
<reference evidence="10 11" key="1">
    <citation type="journal article" date="2016" name="Nat. Commun.">
        <title>Thousands of microbial genomes shed light on interconnected biogeochemical processes in an aquifer system.</title>
        <authorList>
            <person name="Anantharaman K."/>
            <person name="Brown C.T."/>
            <person name="Hug L.A."/>
            <person name="Sharon I."/>
            <person name="Castelle C.J."/>
            <person name="Probst A.J."/>
            <person name="Thomas B.C."/>
            <person name="Singh A."/>
            <person name="Wilkins M.J."/>
            <person name="Karaoz U."/>
            <person name="Brodie E.L."/>
            <person name="Williams K.H."/>
            <person name="Hubbard S.S."/>
            <person name="Banfield J.F."/>
        </authorList>
    </citation>
    <scope>NUCLEOTIDE SEQUENCE [LARGE SCALE GENOMIC DNA]</scope>
</reference>
<dbReference type="InterPro" id="IPR051050">
    <property type="entry name" value="Lipid_II_flippase_MurJ/MviN"/>
</dbReference>
<evidence type="ECO:0000256" key="9">
    <source>
        <dbReference type="PIRNR" id="PIRNR002869"/>
    </source>
</evidence>
<feature type="transmembrane region" description="Helical" evidence="8">
    <location>
        <begin position="356"/>
        <end position="377"/>
    </location>
</feature>
<protein>
    <recommendedName>
        <fullName evidence="8">Probable lipid II flippase MurJ</fullName>
    </recommendedName>
</protein>
<dbReference type="GO" id="GO:0071555">
    <property type="term" value="P:cell wall organization"/>
    <property type="evidence" value="ECO:0007669"/>
    <property type="project" value="UniProtKB-UniRule"/>
</dbReference>
<comment type="function">
    <text evidence="8 9">Involved in peptidoglycan biosynthesis. Transports lipid-linked peptidoglycan precursors from the inner to the outer leaflet of the cytoplasmic membrane.</text>
</comment>
<comment type="subcellular location">
    <subcellularLocation>
        <location evidence="1 8">Cell membrane</location>
        <topology evidence="1 8">Multi-pass membrane protein</topology>
    </subcellularLocation>
</comment>
<dbReference type="CDD" id="cd13123">
    <property type="entry name" value="MATE_MurJ_like"/>
    <property type="match status" value="1"/>
</dbReference>
<feature type="transmembrane region" description="Helical" evidence="8">
    <location>
        <begin position="141"/>
        <end position="162"/>
    </location>
</feature>
<dbReference type="GO" id="GO:0015648">
    <property type="term" value="F:lipid-linked peptidoglycan transporter activity"/>
    <property type="evidence" value="ECO:0007669"/>
    <property type="project" value="UniProtKB-UniRule"/>
</dbReference>
<evidence type="ECO:0000256" key="8">
    <source>
        <dbReference type="HAMAP-Rule" id="MF_02078"/>
    </source>
</evidence>
<feature type="transmembrane region" description="Helical" evidence="8">
    <location>
        <begin position="507"/>
        <end position="529"/>
    </location>
</feature>
<dbReference type="NCBIfam" id="TIGR01695">
    <property type="entry name" value="murJ_mviN"/>
    <property type="match status" value="1"/>
</dbReference>
<evidence type="ECO:0000256" key="1">
    <source>
        <dbReference type="ARBA" id="ARBA00004651"/>
    </source>
</evidence>
<dbReference type="InterPro" id="IPR004268">
    <property type="entry name" value="MurJ"/>
</dbReference>
<dbReference type="PRINTS" id="PR01806">
    <property type="entry name" value="VIRFACTRMVIN"/>
</dbReference>
<dbReference type="AlphaFoldDB" id="A0A1G2EN88"/>
<organism evidence="10 11">
    <name type="scientific">Candidatus Nealsonbacteria bacterium RIFOXYC1_FULL_40_7</name>
    <dbReference type="NCBI Taxonomy" id="1801678"/>
    <lineage>
        <taxon>Bacteria</taxon>
        <taxon>Candidatus Nealsoniibacteriota</taxon>
    </lineage>
</organism>
<comment type="caution">
    <text evidence="10">The sequence shown here is derived from an EMBL/GenBank/DDBJ whole genome shotgun (WGS) entry which is preliminary data.</text>
</comment>
<keyword evidence="8 9" id="KW-0813">Transport</keyword>
<feature type="transmembrane region" description="Helical" evidence="8">
    <location>
        <begin position="174"/>
        <end position="191"/>
    </location>
</feature>
<dbReference type="GO" id="GO:0005886">
    <property type="term" value="C:plasma membrane"/>
    <property type="evidence" value="ECO:0007669"/>
    <property type="project" value="UniProtKB-SubCell"/>
</dbReference>
<feature type="transmembrane region" description="Helical" evidence="8">
    <location>
        <begin position="62"/>
        <end position="80"/>
    </location>
</feature>
<dbReference type="PANTHER" id="PTHR47019">
    <property type="entry name" value="LIPID II FLIPPASE MURJ"/>
    <property type="match status" value="1"/>
</dbReference>
<evidence type="ECO:0000256" key="4">
    <source>
        <dbReference type="ARBA" id="ARBA00022960"/>
    </source>
</evidence>
<dbReference type="PANTHER" id="PTHR47019:SF1">
    <property type="entry name" value="LIPID II FLIPPASE MURJ"/>
    <property type="match status" value="1"/>
</dbReference>
<keyword evidence="6 8" id="KW-1133">Transmembrane helix</keyword>
<feature type="transmembrane region" description="Helical" evidence="8">
    <location>
        <begin position="470"/>
        <end position="495"/>
    </location>
</feature>
<dbReference type="GO" id="GO:0008360">
    <property type="term" value="P:regulation of cell shape"/>
    <property type="evidence" value="ECO:0007669"/>
    <property type="project" value="UniProtKB-UniRule"/>
</dbReference>
<dbReference type="UniPathway" id="UPA00219"/>
<evidence type="ECO:0000256" key="5">
    <source>
        <dbReference type="ARBA" id="ARBA00022984"/>
    </source>
</evidence>
<feature type="transmembrane region" description="Helical" evidence="8">
    <location>
        <begin position="281"/>
        <end position="302"/>
    </location>
</feature>
<evidence type="ECO:0000256" key="7">
    <source>
        <dbReference type="ARBA" id="ARBA00023136"/>
    </source>
</evidence>
<feature type="transmembrane region" description="Helical" evidence="8">
    <location>
        <begin position="322"/>
        <end position="344"/>
    </location>
</feature>
<dbReference type="GO" id="GO:0009252">
    <property type="term" value="P:peptidoglycan biosynthetic process"/>
    <property type="evidence" value="ECO:0007669"/>
    <property type="project" value="UniProtKB-UniRule"/>
</dbReference>
<accession>A0A1G2EN88</accession>
<feature type="transmembrane region" description="Helical" evidence="8">
    <location>
        <begin position="15"/>
        <end position="35"/>
    </location>
</feature>